<keyword evidence="2" id="KW-1185">Reference proteome</keyword>
<dbReference type="RefSeq" id="WP_232070606.1">
    <property type="nucleotide sequence ID" value="NZ_AP022581.1"/>
</dbReference>
<evidence type="ECO:0000313" key="1">
    <source>
        <dbReference type="EMBL" id="BBX98543.1"/>
    </source>
</evidence>
<dbReference type="AlphaFoldDB" id="A0A1X1Y5U0"/>
<reference evidence="1 2" key="1">
    <citation type="journal article" date="2019" name="Emerg. Microbes Infect.">
        <title>Comprehensive subspecies identification of 175 nontuberculous mycobacteria species based on 7547 genomic profiles.</title>
        <authorList>
            <person name="Matsumoto Y."/>
            <person name="Kinjo T."/>
            <person name="Motooka D."/>
            <person name="Nabeya D."/>
            <person name="Jung N."/>
            <person name="Uechi K."/>
            <person name="Horii T."/>
            <person name="Iida T."/>
            <person name="Fujita J."/>
            <person name="Nakamura S."/>
        </authorList>
    </citation>
    <scope>NUCLEOTIDE SEQUENCE [LARGE SCALE GENOMIC DNA]</scope>
    <source>
        <strain evidence="1 2">JCM 15657</strain>
    </source>
</reference>
<protein>
    <submittedName>
        <fullName evidence="1">Uncharacterized protein</fullName>
    </submittedName>
</protein>
<proteinExistence type="predicted"/>
<dbReference type="STRING" id="169765.AWC15_21835"/>
<name>A0A1X1Y5U0_9MYCO</name>
<dbReference type="KEGG" id="mlj:MLAC_38370"/>
<organism evidence="1 2">
    <name type="scientific">Mycobacterium lacus</name>
    <dbReference type="NCBI Taxonomy" id="169765"/>
    <lineage>
        <taxon>Bacteria</taxon>
        <taxon>Bacillati</taxon>
        <taxon>Actinomycetota</taxon>
        <taxon>Actinomycetes</taxon>
        <taxon>Mycobacteriales</taxon>
        <taxon>Mycobacteriaceae</taxon>
        <taxon>Mycobacterium</taxon>
    </lineage>
</organism>
<dbReference type="Proteomes" id="UP000466396">
    <property type="component" value="Chromosome"/>
</dbReference>
<gene>
    <name evidence="1" type="ORF">MLAC_38370</name>
</gene>
<evidence type="ECO:0000313" key="2">
    <source>
        <dbReference type="Proteomes" id="UP000466396"/>
    </source>
</evidence>
<sequence length="63" mass="6526">MVRWGVLIAILIALIIDGVIQLAHGRPAPVPAITSTTTTNTPSPGAWPTLPSMLTVINLSPGL</sequence>
<dbReference type="EMBL" id="AP022581">
    <property type="protein sequence ID" value="BBX98543.1"/>
    <property type="molecule type" value="Genomic_DNA"/>
</dbReference>
<accession>A0A1X1Y5U0</accession>